<evidence type="ECO:0000313" key="9">
    <source>
        <dbReference type="EMBL" id="UYV60913.1"/>
    </source>
</evidence>
<evidence type="ECO:0000259" key="8">
    <source>
        <dbReference type="PROSITE" id="PS51462"/>
    </source>
</evidence>
<gene>
    <name evidence="9" type="ORF">LAZ67_1002776</name>
</gene>
<dbReference type="EC" id="5.3.3.2" evidence="5"/>
<dbReference type="PANTHER" id="PTHR10885:SF0">
    <property type="entry name" value="ISOPENTENYL-DIPHOSPHATE DELTA-ISOMERASE"/>
    <property type="match status" value="1"/>
</dbReference>
<keyword evidence="10" id="KW-1185">Reference proteome</keyword>
<evidence type="ECO:0000313" key="10">
    <source>
        <dbReference type="Proteomes" id="UP001235939"/>
    </source>
</evidence>
<evidence type="ECO:0000256" key="7">
    <source>
        <dbReference type="ARBA" id="ARBA00023235"/>
    </source>
</evidence>
<dbReference type="Proteomes" id="UP001235939">
    <property type="component" value="Chromosome 01"/>
</dbReference>
<sequence>MGGAIEKQNIIKNLNSAGYPTSFVCKHFYDPSGIRNTAQYLSTCFIPYSYKSAAIARILNRYGVNSYFSNTLSLATKLKQTIAKSSETIDPLNTHNAIYSISCEQCDAKYVGETGRMVKTRMVEHDRSVTHVTLTYNIVLCSSSHIMDPIQEKLLDEMCIVVDPDDKPLGTRSKRDCHLMENISKGLLHRAFSAFLFNSKGQLLMQQRSQSKITFPGCYTNTCCSHPLDMEGEKEGPLGVKRAVRRRLQQELGIPPEQVPLEKLQYMTRIHYQAPSGEGTWGEHEVDYIVFFQGDVSLEPNPNEVAAIRWLRREELKDFLGEFVLMGLRKLSPISLDYFVYYIQ</sequence>
<dbReference type="EMBL" id="CP092863">
    <property type="protein sequence ID" value="UYV60913.1"/>
    <property type="molecule type" value="Genomic_DNA"/>
</dbReference>
<dbReference type="Gene3D" id="3.90.79.10">
    <property type="entry name" value="Nucleoside Triphosphate Pyrophosphohydrolase"/>
    <property type="match status" value="1"/>
</dbReference>
<accession>A0ABY6JZ39</accession>
<keyword evidence="6" id="KW-0414">Isoprene biosynthesis</keyword>
<dbReference type="PANTHER" id="PTHR10885">
    <property type="entry name" value="ISOPENTENYL-DIPHOSPHATE DELTA-ISOMERASE"/>
    <property type="match status" value="1"/>
</dbReference>
<comment type="similarity">
    <text evidence="4">Belongs to the IPP isomerase type 1 family.</text>
</comment>
<comment type="function">
    <text evidence="2">Catalyzes the 1,3-allylic rearrangement of the homoallylic substrate isopentenyl (IPP) to its highly electrophilic allylic isomer, dimethylallyl diphosphate (DMAPP).</text>
</comment>
<proteinExistence type="inferred from homology"/>
<comment type="catalytic activity">
    <reaction evidence="1">
        <text>isopentenyl diphosphate = dimethylallyl diphosphate</text>
        <dbReference type="Rhea" id="RHEA:23284"/>
        <dbReference type="ChEBI" id="CHEBI:57623"/>
        <dbReference type="ChEBI" id="CHEBI:128769"/>
        <dbReference type="EC" id="5.3.3.2"/>
    </reaction>
</comment>
<dbReference type="SUPFAM" id="SSF55811">
    <property type="entry name" value="Nudix"/>
    <property type="match status" value="1"/>
</dbReference>
<comment type="pathway">
    <text evidence="3">Isoprenoid biosynthesis; dimethylallyl diphosphate biosynthesis; dimethylallyl diphosphate from isopentenyl diphosphate: step 1/1.</text>
</comment>
<dbReference type="CDD" id="cd02885">
    <property type="entry name" value="NUDIX_IPP_Isomerase"/>
    <property type="match status" value="1"/>
</dbReference>
<keyword evidence="7" id="KW-0413">Isomerase</keyword>
<dbReference type="NCBIfam" id="TIGR02150">
    <property type="entry name" value="IPP_isom_1"/>
    <property type="match status" value="1"/>
</dbReference>
<evidence type="ECO:0000256" key="3">
    <source>
        <dbReference type="ARBA" id="ARBA00004826"/>
    </source>
</evidence>
<dbReference type="PROSITE" id="PS51462">
    <property type="entry name" value="NUDIX"/>
    <property type="match status" value="1"/>
</dbReference>
<evidence type="ECO:0000256" key="5">
    <source>
        <dbReference type="ARBA" id="ARBA00012057"/>
    </source>
</evidence>
<dbReference type="InterPro" id="IPR015797">
    <property type="entry name" value="NUDIX_hydrolase-like_dom_sf"/>
</dbReference>
<organism evidence="9 10">
    <name type="scientific">Cordylochernes scorpioides</name>
    <dbReference type="NCBI Taxonomy" id="51811"/>
    <lineage>
        <taxon>Eukaryota</taxon>
        <taxon>Metazoa</taxon>
        <taxon>Ecdysozoa</taxon>
        <taxon>Arthropoda</taxon>
        <taxon>Chelicerata</taxon>
        <taxon>Arachnida</taxon>
        <taxon>Pseudoscorpiones</taxon>
        <taxon>Cheliferoidea</taxon>
        <taxon>Chernetidae</taxon>
        <taxon>Cordylochernes</taxon>
    </lineage>
</organism>
<reference evidence="9 10" key="1">
    <citation type="submission" date="2022-01" db="EMBL/GenBank/DDBJ databases">
        <title>A chromosomal length assembly of Cordylochernes scorpioides.</title>
        <authorList>
            <person name="Zeh D."/>
            <person name="Zeh J."/>
        </authorList>
    </citation>
    <scope>NUCLEOTIDE SEQUENCE [LARGE SCALE GENOMIC DNA]</scope>
    <source>
        <strain evidence="9">IN4F17</strain>
        <tissue evidence="9">Whole Body</tissue>
    </source>
</reference>
<evidence type="ECO:0000256" key="4">
    <source>
        <dbReference type="ARBA" id="ARBA00007579"/>
    </source>
</evidence>
<dbReference type="InterPro" id="IPR011876">
    <property type="entry name" value="IsopentenylPP_isomerase_typ1"/>
</dbReference>
<protein>
    <recommendedName>
        <fullName evidence="5">isopentenyl-diphosphate Delta-isomerase</fullName>
        <ecNumber evidence="5">5.3.3.2</ecNumber>
    </recommendedName>
</protein>
<evidence type="ECO:0000256" key="2">
    <source>
        <dbReference type="ARBA" id="ARBA00003951"/>
    </source>
</evidence>
<dbReference type="Pfam" id="PF00293">
    <property type="entry name" value="NUDIX"/>
    <property type="match status" value="1"/>
</dbReference>
<evidence type="ECO:0000256" key="6">
    <source>
        <dbReference type="ARBA" id="ARBA00023229"/>
    </source>
</evidence>
<name>A0ABY6JZ39_9ARAC</name>
<feature type="domain" description="Nudix hydrolase" evidence="8">
    <location>
        <begin position="187"/>
        <end position="337"/>
    </location>
</feature>
<dbReference type="InterPro" id="IPR000086">
    <property type="entry name" value="NUDIX_hydrolase_dom"/>
</dbReference>
<evidence type="ECO:0000256" key="1">
    <source>
        <dbReference type="ARBA" id="ARBA00000374"/>
    </source>
</evidence>